<dbReference type="SMART" id="SM00347">
    <property type="entry name" value="HTH_MARR"/>
    <property type="match status" value="1"/>
</dbReference>
<dbReference type="SUPFAM" id="SSF46785">
    <property type="entry name" value="Winged helix' DNA-binding domain"/>
    <property type="match status" value="1"/>
</dbReference>
<gene>
    <name evidence="2" type="ORF">HDF16_003252</name>
</gene>
<comment type="caution">
    <text evidence="2">The sequence shown here is derived from an EMBL/GenBank/DDBJ whole genome shotgun (WGS) entry which is preliminary data.</text>
</comment>
<dbReference type="GO" id="GO:0006950">
    <property type="term" value="P:response to stress"/>
    <property type="evidence" value="ECO:0007669"/>
    <property type="project" value="TreeGrafter"/>
</dbReference>
<dbReference type="InterPro" id="IPR036390">
    <property type="entry name" value="WH_DNA-bd_sf"/>
</dbReference>
<evidence type="ECO:0000259" key="1">
    <source>
        <dbReference type="PROSITE" id="PS50995"/>
    </source>
</evidence>
<feature type="domain" description="HTH marR-type" evidence="1">
    <location>
        <begin position="1"/>
        <end position="138"/>
    </location>
</feature>
<organism evidence="2 3">
    <name type="scientific">Granulicella aggregans</name>
    <dbReference type="NCBI Taxonomy" id="474949"/>
    <lineage>
        <taxon>Bacteria</taxon>
        <taxon>Pseudomonadati</taxon>
        <taxon>Acidobacteriota</taxon>
        <taxon>Terriglobia</taxon>
        <taxon>Terriglobales</taxon>
        <taxon>Acidobacteriaceae</taxon>
        <taxon>Granulicella</taxon>
    </lineage>
</organism>
<dbReference type="InterPro" id="IPR000835">
    <property type="entry name" value="HTH_MarR-typ"/>
</dbReference>
<dbReference type="PANTHER" id="PTHR33164">
    <property type="entry name" value="TRANSCRIPTIONAL REGULATOR, MARR FAMILY"/>
    <property type="match status" value="1"/>
</dbReference>
<dbReference type="InterPro" id="IPR036388">
    <property type="entry name" value="WH-like_DNA-bd_sf"/>
</dbReference>
<reference evidence="2 3" key="1">
    <citation type="submission" date="2020-08" db="EMBL/GenBank/DDBJ databases">
        <title>Genomic Encyclopedia of Type Strains, Phase IV (KMG-V): Genome sequencing to study the core and pangenomes of soil and plant-associated prokaryotes.</title>
        <authorList>
            <person name="Whitman W."/>
        </authorList>
    </citation>
    <scope>NUCLEOTIDE SEQUENCE [LARGE SCALE GENOMIC DNA]</scope>
    <source>
        <strain evidence="2 3">M8UP14</strain>
    </source>
</reference>
<dbReference type="Gene3D" id="1.10.10.10">
    <property type="entry name" value="Winged helix-like DNA-binding domain superfamily/Winged helix DNA-binding domain"/>
    <property type="match status" value="1"/>
</dbReference>
<dbReference type="GO" id="GO:0003700">
    <property type="term" value="F:DNA-binding transcription factor activity"/>
    <property type="evidence" value="ECO:0007669"/>
    <property type="project" value="InterPro"/>
</dbReference>
<dbReference type="RefSeq" id="WP_184218275.1">
    <property type="nucleotide sequence ID" value="NZ_JACHIP010000004.1"/>
</dbReference>
<keyword evidence="2" id="KW-0238">DNA-binding</keyword>
<dbReference type="InterPro" id="IPR039422">
    <property type="entry name" value="MarR/SlyA-like"/>
</dbReference>
<dbReference type="EMBL" id="JACHIP010000004">
    <property type="protein sequence ID" value="MBB5058538.1"/>
    <property type="molecule type" value="Genomic_DNA"/>
</dbReference>
<dbReference type="PRINTS" id="PR00598">
    <property type="entry name" value="HTHMARR"/>
</dbReference>
<dbReference type="GO" id="GO:0003677">
    <property type="term" value="F:DNA binding"/>
    <property type="evidence" value="ECO:0007669"/>
    <property type="project" value="UniProtKB-KW"/>
</dbReference>
<evidence type="ECO:0000313" key="2">
    <source>
        <dbReference type="EMBL" id="MBB5058538.1"/>
    </source>
</evidence>
<protein>
    <submittedName>
        <fullName evidence="2">DNA-binding MarR family transcriptional regulator</fullName>
    </submittedName>
</protein>
<sequence>MDPDIFHRPGHLINRSSRLLMRWGDSRVQPLGFAVAQMPVLYMLKDGNSMTQKDLAARAKIEQPTMAQLLGRMERDGFIRRSVNPEDKRSALVTLTPRAIKKLPQVRALLIEGNNEALRGFSDKEIETLCKLLRRVVLNLDPDAEGV</sequence>
<evidence type="ECO:0000313" key="3">
    <source>
        <dbReference type="Proteomes" id="UP000540989"/>
    </source>
</evidence>
<proteinExistence type="predicted"/>
<dbReference type="PANTHER" id="PTHR33164:SF13">
    <property type="entry name" value="4-HYDROXYPHENYLACETATE CATABOLISM PROTEIN"/>
    <property type="match status" value="1"/>
</dbReference>
<dbReference type="Proteomes" id="UP000540989">
    <property type="component" value="Unassembled WGS sequence"/>
</dbReference>
<accession>A0A7W7ZET5</accession>
<dbReference type="Pfam" id="PF01047">
    <property type="entry name" value="MarR"/>
    <property type="match status" value="1"/>
</dbReference>
<name>A0A7W7ZET5_9BACT</name>
<dbReference type="AlphaFoldDB" id="A0A7W7ZET5"/>
<keyword evidence="3" id="KW-1185">Reference proteome</keyword>
<dbReference type="PROSITE" id="PS50995">
    <property type="entry name" value="HTH_MARR_2"/>
    <property type="match status" value="1"/>
</dbReference>